<dbReference type="InterPro" id="IPR050833">
    <property type="entry name" value="Poly_Biosynth_Transport"/>
</dbReference>
<feature type="transmembrane region" description="Helical" evidence="7">
    <location>
        <begin position="138"/>
        <end position="158"/>
    </location>
</feature>
<proteinExistence type="inferred from homology"/>
<dbReference type="GO" id="GO:0005886">
    <property type="term" value="C:plasma membrane"/>
    <property type="evidence" value="ECO:0007669"/>
    <property type="project" value="UniProtKB-SubCell"/>
</dbReference>
<evidence type="ECO:0000256" key="7">
    <source>
        <dbReference type="SAM" id="Phobius"/>
    </source>
</evidence>
<dbReference type="PANTHER" id="PTHR30250:SF10">
    <property type="entry name" value="LIPOPOLYSACCHARIDE BIOSYNTHESIS PROTEIN WZXC"/>
    <property type="match status" value="1"/>
</dbReference>
<keyword evidence="6 7" id="KW-0472">Membrane</keyword>
<name>A0A645B0B0_9ZZZZ</name>
<dbReference type="Pfam" id="PF13440">
    <property type="entry name" value="Polysacc_synt_3"/>
    <property type="match status" value="1"/>
</dbReference>
<evidence type="ECO:0000256" key="2">
    <source>
        <dbReference type="ARBA" id="ARBA00007430"/>
    </source>
</evidence>
<dbReference type="EMBL" id="VSSQ01016975">
    <property type="protein sequence ID" value="MPM58829.1"/>
    <property type="molecule type" value="Genomic_DNA"/>
</dbReference>
<feature type="transmembrane region" description="Helical" evidence="7">
    <location>
        <begin position="109"/>
        <end position="126"/>
    </location>
</feature>
<comment type="caution">
    <text evidence="8">The sequence shown here is derived from an EMBL/GenBank/DDBJ whole genome shotgun (WGS) entry which is preliminary data.</text>
</comment>
<evidence type="ECO:0000313" key="8">
    <source>
        <dbReference type="EMBL" id="MPM58829.1"/>
    </source>
</evidence>
<protein>
    <submittedName>
        <fullName evidence="8">Lipopolysaccharide biosynthesis protein WzxC</fullName>
    </submittedName>
</protein>
<dbReference type="AlphaFoldDB" id="A0A645B0B0"/>
<evidence type="ECO:0000256" key="6">
    <source>
        <dbReference type="ARBA" id="ARBA00023136"/>
    </source>
</evidence>
<accession>A0A645B0B0</accession>
<evidence type="ECO:0000256" key="3">
    <source>
        <dbReference type="ARBA" id="ARBA00022475"/>
    </source>
</evidence>
<dbReference type="PANTHER" id="PTHR30250">
    <property type="entry name" value="PST FAMILY PREDICTED COLANIC ACID TRANSPORTER"/>
    <property type="match status" value="1"/>
</dbReference>
<feature type="transmembrane region" description="Helical" evidence="7">
    <location>
        <begin position="240"/>
        <end position="258"/>
    </location>
</feature>
<sequence length="309" mass="34759">MRLFGVALSFWMHPMRPRLSLEKVSEMMGVSIFLMLKNIFMYVDGNFHKVLLGGGTNTTSMGGYTVACEVADLPSSEVLSPINRVLFPMLTRARDDIHEQLRIMNLTQGIHLLITIPVSIGLCLLADETVRILLGEKWIFVVGALQIVAFFNITSSVISAPNYLMMANGFFKVVMWISFVQLCLFGFAFSFSPWPITMENVALMRLVCLGLGTIFGYYVFKKLVPQAQIKDLFANSIRPVLASIAMTLFIVYFVFGVISDRNEISRFMITALTGALVYGVTVVLLWLLQSRPAGPEMYVFERLKERFGK</sequence>
<reference evidence="8" key="1">
    <citation type="submission" date="2019-08" db="EMBL/GenBank/DDBJ databases">
        <authorList>
            <person name="Kucharzyk K."/>
            <person name="Murdoch R.W."/>
            <person name="Higgins S."/>
            <person name="Loffler F."/>
        </authorList>
    </citation>
    <scope>NUCLEOTIDE SEQUENCE</scope>
</reference>
<feature type="transmembrane region" description="Helical" evidence="7">
    <location>
        <begin position="267"/>
        <end position="288"/>
    </location>
</feature>
<gene>
    <name evidence="8" type="primary">wzxC_3</name>
    <name evidence="8" type="ORF">SDC9_105662</name>
</gene>
<feature type="transmembrane region" description="Helical" evidence="7">
    <location>
        <begin position="170"/>
        <end position="191"/>
    </location>
</feature>
<keyword evidence="4 7" id="KW-0812">Transmembrane</keyword>
<evidence type="ECO:0000256" key="5">
    <source>
        <dbReference type="ARBA" id="ARBA00022989"/>
    </source>
</evidence>
<organism evidence="8">
    <name type="scientific">bioreactor metagenome</name>
    <dbReference type="NCBI Taxonomy" id="1076179"/>
    <lineage>
        <taxon>unclassified sequences</taxon>
        <taxon>metagenomes</taxon>
        <taxon>ecological metagenomes</taxon>
    </lineage>
</organism>
<evidence type="ECO:0000256" key="4">
    <source>
        <dbReference type="ARBA" id="ARBA00022692"/>
    </source>
</evidence>
<feature type="transmembrane region" description="Helical" evidence="7">
    <location>
        <begin position="203"/>
        <end position="220"/>
    </location>
</feature>
<evidence type="ECO:0000256" key="1">
    <source>
        <dbReference type="ARBA" id="ARBA00004651"/>
    </source>
</evidence>
<keyword evidence="5 7" id="KW-1133">Transmembrane helix</keyword>
<comment type="subcellular location">
    <subcellularLocation>
        <location evidence="1">Cell membrane</location>
        <topology evidence="1">Multi-pass membrane protein</topology>
    </subcellularLocation>
</comment>
<comment type="similarity">
    <text evidence="2">Belongs to the polysaccharide synthase family.</text>
</comment>
<keyword evidence="3" id="KW-1003">Cell membrane</keyword>